<dbReference type="AlphaFoldDB" id="A0A0B7HII1"/>
<evidence type="ECO:0000313" key="3">
    <source>
        <dbReference type="Proteomes" id="UP000038083"/>
    </source>
</evidence>
<dbReference type="PANTHER" id="PTHR34985:SF1">
    <property type="entry name" value="SLR0554 PROTEIN"/>
    <property type="match status" value="1"/>
</dbReference>
<dbReference type="PANTHER" id="PTHR34985">
    <property type="entry name" value="SLR0554 PROTEIN"/>
    <property type="match status" value="1"/>
</dbReference>
<protein>
    <submittedName>
        <fullName evidence="2">Virulence-associated E family protein</fullName>
    </submittedName>
</protein>
<evidence type="ECO:0000259" key="1">
    <source>
        <dbReference type="Pfam" id="PF05272"/>
    </source>
</evidence>
<dbReference type="Pfam" id="PF05272">
    <property type="entry name" value="VapE-like_dom"/>
    <property type="match status" value="1"/>
</dbReference>
<dbReference type="OrthoDB" id="9801888at2"/>
<organism evidence="2 3">
    <name type="scientific">Capnocytophaga cynodegmi</name>
    <dbReference type="NCBI Taxonomy" id="28189"/>
    <lineage>
        <taxon>Bacteria</taxon>
        <taxon>Pseudomonadati</taxon>
        <taxon>Bacteroidota</taxon>
        <taxon>Flavobacteriia</taxon>
        <taxon>Flavobacteriales</taxon>
        <taxon>Flavobacteriaceae</taxon>
        <taxon>Capnocytophaga</taxon>
    </lineage>
</organism>
<dbReference type="EMBL" id="CDOG01000024">
    <property type="protein sequence ID" value="CEN38959.1"/>
    <property type="molecule type" value="Genomic_DNA"/>
</dbReference>
<feature type="domain" description="Virulence-associated protein E-like" evidence="1">
    <location>
        <begin position="96"/>
        <end position="308"/>
    </location>
</feature>
<proteinExistence type="predicted"/>
<evidence type="ECO:0000313" key="2">
    <source>
        <dbReference type="EMBL" id="CEN38959.1"/>
    </source>
</evidence>
<dbReference type="RefSeq" id="WP_018279785.1">
    <property type="nucleotide sequence ID" value="NZ_CDOF01000033.1"/>
</dbReference>
<accession>A0A0B7HII1</accession>
<gene>
    <name evidence="2" type="ORF">CCYN74_300001</name>
</gene>
<dbReference type="Proteomes" id="UP000038083">
    <property type="component" value="Unassembled WGS sequence"/>
</dbReference>
<reference evidence="2 3" key="1">
    <citation type="submission" date="2015-01" db="EMBL/GenBank/DDBJ databases">
        <authorList>
            <person name="MANFREDI Pablo"/>
        </authorList>
    </citation>
    <scope>NUCLEOTIDE SEQUENCE [LARGE SCALE GENOMIC DNA]</scope>
    <source>
        <strain evidence="2 3">Ccy74</strain>
    </source>
</reference>
<dbReference type="InterPro" id="IPR007936">
    <property type="entry name" value="VapE-like_dom"/>
</dbReference>
<name>A0A0B7HII1_9FLAO</name>
<sequence length="386" mass="45164">MKETKLYHSSSAGQTIYDRAIAYLNKKYNIRYNSIALEYEIQLRENPKNWEILNINSLLIELSQSGIEITLAKLEILLRSHFIPQYNPLEEYFENLPEWDNFDAIGVLASYISTDNDPLFRYHLEKWLTRAVLCVFKKGYINKQCIVLTSEQNTGKSFFLRFLTPPELLPYYTENISVDKDGIIAICKNLICNLDELAVLSKADINILKSFISKSSVNVRLPYGRKAELLERICSFVGSTNRTDFLTDETGSVRWLVFEVTKINFAYTSEIDINKVWSQAYFNAFKRKNYDPELTVEDIEINERRNEKYSAISLEEEFINKYFEKSENIEDFLTASDVMLIVNTNLRVKLNIIKIGKVLTRQKYKRIKHPQKQTYGYLISKKIEIM</sequence>